<dbReference type="AlphaFoldDB" id="A0A3E2H025"/>
<comment type="caution">
    <text evidence="1">The sequence shown here is derived from an EMBL/GenBank/DDBJ whole genome shotgun (WGS) entry which is preliminary data.</text>
</comment>
<name>A0A3E2H025_SCYLI</name>
<dbReference type="EMBL" id="NCSJ02000247">
    <property type="protein sequence ID" value="RFU26691.1"/>
    <property type="molecule type" value="Genomic_DNA"/>
</dbReference>
<gene>
    <name evidence="1" type="ORF">B7463_g9642</name>
</gene>
<protein>
    <submittedName>
        <fullName evidence="1">Uncharacterized protein</fullName>
    </submittedName>
</protein>
<reference evidence="1 2" key="1">
    <citation type="submission" date="2018-05" db="EMBL/GenBank/DDBJ databases">
        <title>Draft genome sequence of Scytalidium lignicola DSM 105466, a ubiquitous saprotrophic fungus.</title>
        <authorList>
            <person name="Buettner E."/>
            <person name="Gebauer A.M."/>
            <person name="Hofrichter M."/>
            <person name="Liers C."/>
            <person name="Kellner H."/>
        </authorList>
    </citation>
    <scope>NUCLEOTIDE SEQUENCE [LARGE SCALE GENOMIC DNA]</scope>
    <source>
        <strain evidence="1 2">DSM 105466</strain>
    </source>
</reference>
<accession>A0A3E2H025</accession>
<organism evidence="1 2">
    <name type="scientific">Scytalidium lignicola</name>
    <name type="common">Hyphomycete</name>
    <dbReference type="NCBI Taxonomy" id="5539"/>
    <lineage>
        <taxon>Eukaryota</taxon>
        <taxon>Fungi</taxon>
        <taxon>Dikarya</taxon>
        <taxon>Ascomycota</taxon>
        <taxon>Pezizomycotina</taxon>
        <taxon>Leotiomycetes</taxon>
        <taxon>Leotiomycetes incertae sedis</taxon>
        <taxon>Scytalidium</taxon>
    </lineage>
</organism>
<dbReference type="Proteomes" id="UP000258309">
    <property type="component" value="Unassembled WGS sequence"/>
</dbReference>
<feature type="non-terminal residue" evidence="1">
    <location>
        <position position="1"/>
    </location>
</feature>
<feature type="non-terminal residue" evidence="1">
    <location>
        <position position="217"/>
    </location>
</feature>
<evidence type="ECO:0000313" key="2">
    <source>
        <dbReference type="Proteomes" id="UP000258309"/>
    </source>
</evidence>
<keyword evidence="2" id="KW-1185">Reference proteome</keyword>
<evidence type="ECO:0000313" key="1">
    <source>
        <dbReference type="EMBL" id="RFU26691.1"/>
    </source>
</evidence>
<sequence length="217" mass="22851">MLNRQESALSGAGHASECSFGWSGVPWTPKPNKTQSETLDVSRFQEAKPFYAQGVEANARWNGDADNAWDGKFARGEPILQRGRTRILYRTVDVLYALEIAAEDSCLGIGNGDSCPDAMPAAKGRGGGGQLIVLSLHGALAHGLEKKKQQLEACPRGITAVRSTAAEPPGGGLTSVRGARSVKQSNYCTILYRTVTATAGSKVILCADPSSGTDNGN</sequence>
<proteinExistence type="predicted"/>